<dbReference type="Proteomes" id="UP000019102">
    <property type="component" value="Unassembled WGS sequence"/>
</dbReference>
<dbReference type="eggNOG" id="COG0745">
    <property type="taxonomic scope" value="Bacteria"/>
</dbReference>
<keyword evidence="3" id="KW-0804">Transcription</keyword>
<dbReference type="CDD" id="cd00383">
    <property type="entry name" value="trans_reg_C"/>
    <property type="match status" value="1"/>
</dbReference>
<name>W4VPI8_9BACI</name>
<accession>W4VPI8</accession>
<dbReference type="EMBL" id="BAVS01000030">
    <property type="protein sequence ID" value="GAE94758.1"/>
    <property type="molecule type" value="Genomic_DNA"/>
</dbReference>
<evidence type="ECO:0000256" key="1">
    <source>
        <dbReference type="ARBA" id="ARBA00023015"/>
    </source>
</evidence>
<keyword evidence="2 4" id="KW-0238">DNA-binding</keyword>
<organism evidence="6 7">
    <name type="scientific">Gracilibacillus boraciitolerans JCM 21714</name>
    <dbReference type="NCBI Taxonomy" id="1298598"/>
    <lineage>
        <taxon>Bacteria</taxon>
        <taxon>Bacillati</taxon>
        <taxon>Bacillota</taxon>
        <taxon>Bacilli</taxon>
        <taxon>Bacillales</taxon>
        <taxon>Bacillaceae</taxon>
        <taxon>Gracilibacillus</taxon>
    </lineage>
</organism>
<protein>
    <submittedName>
        <fullName evidence="6">DNA-binding response regulator</fullName>
    </submittedName>
</protein>
<evidence type="ECO:0000313" key="7">
    <source>
        <dbReference type="Proteomes" id="UP000019102"/>
    </source>
</evidence>
<sequence length="46" mass="5205">MWNEPGEGSNQTVMVHISSLRDKLEMAMPGEKVIQTVWGVGYKIEK</sequence>
<evidence type="ECO:0000259" key="5">
    <source>
        <dbReference type="PROSITE" id="PS51755"/>
    </source>
</evidence>
<dbReference type="GO" id="GO:0000160">
    <property type="term" value="P:phosphorelay signal transduction system"/>
    <property type="evidence" value="ECO:0007669"/>
    <property type="project" value="InterPro"/>
</dbReference>
<dbReference type="STRING" id="1298598.JCM21714_3947"/>
<dbReference type="Gene3D" id="1.10.10.10">
    <property type="entry name" value="Winged helix-like DNA-binding domain superfamily/Winged helix DNA-binding domain"/>
    <property type="match status" value="1"/>
</dbReference>
<dbReference type="GO" id="GO:0006355">
    <property type="term" value="P:regulation of DNA-templated transcription"/>
    <property type="evidence" value="ECO:0007669"/>
    <property type="project" value="InterPro"/>
</dbReference>
<feature type="DNA-binding region" description="OmpR/PhoB-type" evidence="4">
    <location>
        <begin position="1"/>
        <end position="46"/>
    </location>
</feature>
<dbReference type="PROSITE" id="PS51755">
    <property type="entry name" value="OMPR_PHOB"/>
    <property type="match status" value="1"/>
</dbReference>
<evidence type="ECO:0000256" key="4">
    <source>
        <dbReference type="PROSITE-ProRule" id="PRU01091"/>
    </source>
</evidence>
<dbReference type="AlphaFoldDB" id="W4VPI8"/>
<proteinExistence type="predicted"/>
<evidence type="ECO:0000313" key="6">
    <source>
        <dbReference type="EMBL" id="GAE94758.1"/>
    </source>
</evidence>
<evidence type="ECO:0000256" key="2">
    <source>
        <dbReference type="ARBA" id="ARBA00023125"/>
    </source>
</evidence>
<keyword evidence="7" id="KW-1185">Reference proteome</keyword>
<dbReference type="SUPFAM" id="SSF46894">
    <property type="entry name" value="C-terminal effector domain of the bipartite response regulators"/>
    <property type="match status" value="1"/>
</dbReference>
<dbReference type="GO" id="GO:0003677">
    <property type="term" value="F:DNA binding"/>
    <property type="evidence" value="ECO:0007669"/>
    <property type="project" value="UniProtKB-UniRule"/>
</dbReference>
<dbReference type="InterPro" id="IPR016032">
    <property type="entry name" value="Sig_transdc_resp-reg_C-effctor"/>
</dbReference>
<comment type="caution">
    <text evidence="6">The sequence shown here is derived from an EMBL/GenBank/DDBJ whole genome shotgun (WGS) entry which is preliminary data.</text>
</comment>
<evidence type="ECO:0000256" key="3">
    <source>
        <dbReference type="ARBA" id="ARBA00023163"/>
    </source>
</evidence>
<dbReference type="InterPro" id="IPR001867">
    <property type="entry name" value="OmpR/PhoB-type_DNA-bd"/>
</dbReference>
<dbReference type="Pfam" id="PF00486">
    <property type="entry name" value="Trans_reg_C"/>
    <property type="match status" value="1"/>
</dbReference>
<dbReference type="InterPro" id="IPR036388">
    <property type="entry name" value="WH-like_DNA-bd_sf"/>
</dbReference>
<feature type="domain" description="OmpR/PhoB-type" evidence="5">
    <location>
        <begin position="1"/>
        <end position="46"/>
    </location>
</feature>
<gene>
    <name evidence="6" type="ORF">JCM21714_3947</name>
</gene>
<keyword evidence="1" id="KW-0805">Transcription regulation</keyword>
<reference evidence="6 7" key="1">
    <citation type="journal article" date="2014" name="Genome Announc.">
        <title>Draft Genome Sequence of the Boron-Tolerant and Moderately Halotolerant Bacterium Gracilibacillus boraciitolerans JCM 21714T.</title>
        <authorList>
            <person name="Ahmed I."/>
            <person name="Oshima K."/>
            <person name="Suda W."/>
            <person name="Kitamura K."/>
            <person name="Iida T."/>
            <person name="Ohmori Y."/>
            <person name="Fujiwara T."/>
            <person name="Hattori M."/>
            <person name="Ohkuma M."/>
        </authorList>
    </citation>
    <scope>NUCLEOTIDE SEQUENCE [LARGE SCALE GENOMIC DNA]</scope>
    <source>
        <strain evidence="6 7">JCM 21714</strain>
    </source>
</reference>